<evidence type="ECO:0000256" key="1">
    <source>
        <dbReference type="SAM" id="MobiDB-lite"/>
    </source>
</evidence>
<name>A0ABS2K2M6_9GAMM</name>
<evidence type="ECO:0000313" key="2">
    <source>
        <dbReference type="EMBL" id="MBM7125007.1"/>
    </source>
</evidence>
<comment type="caution">
    <text evidence="2">The sequence shown here is derived from an EMBL/GenBank/DDBJ whole genome shotgun (WGS) entry which is preliminary data.</text>
</comment>
<organism evidence="2 3">
    <name type="scientific">Dyella flava</name>
    <dbReference type="NCBI Taxonomy" id="1920170"/>
    <lineage>
        <taxon>Bacteria</taxon>
        <taxon>Pseudomonadati</taxon>
        <taxon>Pseudomonadota</taxon>
        <taxon>Gammaproteobacteria</taxon>
        <taxon>Lysobacterales</taxon>
        <taxon>Rhodanobacteraceae</taxon>
        <taxon>Dyella</taxon>
    </lineage>
</organism>
<dbReference type="SUPFAM" id="SSF53756">
    <property type="entry name" value="UDP-Glycosyltransferase/glycogen phosphorylase"/>
    <property type="match status" value="1"/>
</dbReference>
<protein>
    <submittedName>
        <fullName evidence="2">Glycosyltransferase family 4 protein</fullName>
    </submittedName>
</protein>
<accession>A0ABS2K2M6</accession>
<evidence type="ECO:0000313" key="3">
    <source>
        <dbReference type="Proteomes" id="UP001430149"/>
    </source>
</evidence>
<sequence>MTALHVAQINFVPAPEGLGAAEVFRQWPSLVDVAEAVASSGTRVSVIQATTQPIHVVRGGIGYHFSDIHDTDTVASRGRRFAQLIDQIEADVLHVHGLDFAEDAFAIAQCLPHLPILFQDHANRPPRWWRRPQWRRWYRAAAGVAFTAPELAQPFTAAGLLDPHAQVFAIPESSCRFTRGSRARARAETGLYGDPCILWVGHLSAGKDPMTVLDGVAQAAAVLPGLKLWCVFGDAPLLPAVQRRIDRDPHLSGRVHLLGKVAHQRIEWLMRAADLFVSGSHRESCGYALLEAMACGVTPVVTDIPSFRTLTGDIGHLWPCGDARRLAQALVHAATKRQSPERVRAHFDAMLSFEAVGRQWSDAYTQLLSNHFLRRHSRESGNPFRSDASDENGLRL</sequence>
<proteinExistence type="predicted"/>
<reference evidence="2" key="1">
    <citation type="submission" date="2020-10" db="EMBL/GenBank/DDBJ databases">
        <title>Phylogeny of dyella-like bacteria.</title>
        <authorList>
            <person name="Fu J."/>
        </authorList>
    </citation>
    <scope>NUCLEOTIDE SEQUENCE</scope>
    <source>
        <strain evidence="2">DHOC52</strain>
    </source>
</reference>
<dbReference type="PANTHER" id="PTHR12526:SF637">
    <property type="entry name" value="GLYCOSYLTRANSFERASE EPSF-RELATED"/>
    <property type="match status" value="1"/>
</dbReference>
<feature type="region of interest" description="Disordered" evidence="1">
    <location>
        <begin position="377"/>
        <end position="396"/>
    </location>
</feature>
<dbReference type="EMBL" id="JADIKE010000030">
    <property type="protein sequence ID" value="MBM7125007.1"/>
    <property type="molecule type" value="Genomic_DNA"/>
</dbReference>
<dbReference type="CDD" id="cd03801">
    <property type="entry name" value="GT4_PimA-like"/>
    <property type="match status" value="1"/>
</dbReference>
<dbReference type="Proteomes" id="UP001430149">
    <property type="component" value="Unassembled WGS sequence"/>
</dbReference>
<dbReference type="Gene3D" id="3.40.50.2000">
    <property type="entry name" value="Glycogen Phosphorylase B"/>
    <property type="match status" value="2"/>
</dbReference>
<gene>
    <name evidence="2" type="ORF">ISP19_06395</name>
</gene>
<dbReference type="Pfam" id="PF13692">
    <property type="entry name" value="Glyco_trans_1_4"/>
    <property type="match status" value="1"/>
</dbReference>
<dbReference type="PANTHER" id="PTHR12526">
    <property type="entry name" value="GLYCOSYLTRANSFERASE"/>
    <property type="match status" value="1"/>
</dbReference>
<keyword evidence="3" id="KW-1185">Reference proteome</keyword>